<dbReference type="InterPro" id="IPR015402">
    <property type="entry name" value="DUF1980"/>
</dbReference>
<keyword evidence="1" id="KW-0812">Transmembrane</keyword>
<feature type="transmembrane region" description="Helical" evidence="1">
    <location>
        <begin position="117"/>
        <end position="136"/>
    </location>
</feature>
<gene>
    <name evidence="3" type="ORF">Q8A49_28380</name>
</gene>
<proteinExistence type="predicted"/>
<dbReference type="EMBL" id="JAUUCC010000110">
    <property type="protein sequence ID" value="MEE2054423.1"/>
    <property type="molecule type" value="Genomic_DNA"/>
</dbReference>
<accession>A0ABU7KYQ9</accession>
<dbReference type="Pfam" id="PF21537">
    <property type="entry name" value="DUF1980_C"/>
    <property type="match status" value="1"/>
</dbReference>
<sequence length="282" mass="30120">MNRIAQGLTLVLLGAAALTSTIPTDLYLNWVKAGFGPFLIAAGVAMVLLGVLVIAAELRGEDEAEEEHGHGADAEVVAAGNTVSAQESASAVERDYEEAYGRGRGHQGHDHSRAPGVAWLLLLPVLAVFVVAPPALGSYTVEATSGSSGPPPEDRRAGAFDDGVEEAAPGEVVSMDIRQFVMRAWIDEDRLLVGQEVELTGFAVPEKDGDGWYLARLQMACCAADAVVNKVYISNEPAPEADTWWTVRGTWVEPESELSEVSQHELTALEVQEVTDPPDPYE</sequence>
<name>A0ABU7KYQ9_9ACTN</name>
<protein>
    <submittedName>
        <fullName evidence="3">TIGR03943 family protein</fullName>
    </submittedName>
</protein>
<dbReference type="InterPro" id="IPR048447">
    <property type="entry name" value="DUF1980_C"/>
</dbReference>
<evidence type="ECO:0000313" key="4">
    <source>
        <dbReference type="Proteomes" id="UP001348641"/>
    </source>
</evidence>
<dbReference type="Proteomes" id="UP001348641">
    <property type="component" value="Unassembled WGS sequence"/>
</dbReference>
<dbReference type="RefSeq" id="WP_330161273.1">
    <property type="nucleotide sequence ID" value="NZ_BAAAJA010000006.1"/>
</dbReference>
<evidence type="ECO:0000256" key="1">
    <source>
        <dbReference type="SAM" id="Phobius"/>
    </source>
</evidence>
<reference evidence="3 4" key="1">
    <citation type="submission" date="2023-07" db="EMBL/GenBank/DDBJ databases">
        <authorList>
            <person name="Girao M."/>
            <person name="Carvalho M.F."/>
        </authorList>
    </citation>
    <scope>NUCLEOTIDE SEQUENCE [LARGE SCALE GENOMIC DNA]</scope>
    <source>
        <strain evidence="3 4">66/93</strain>
    </source>
</reference>
<dbReference type="NCBIfam" id="TIGR03943">
    <property type="entry name" value="TIGR03943 family putative permease subunit"/>
    <property type="match status" value="1"/>
</dbReference>
<keyword evidence="1" id="KW-1133">Transmembrane helix</keyword>
<evidence type="ECO:0000313" key="3">
    <source>
        <dbReference type="EMBL" id="MEE2054423.1"/>
    </source>
</evidence>
<comment type="caution">
    <text evidence="3">The sequence shown here is derived from an EMBL/GenBank/DDBJ whole genome shotgun (WGS) entry which is preliminary data.</text>
</comment>
<organism evidence="3 4">
    <name type="scientific">Nocardiopsis tropica</name>
    <dbReference type="NCBI Taxonomy" id="109330"/>
    <lineage>
        <taxon>Bacteria</taxon>
        <taxon>Bacillati</taxon>
        <taxon>Actinomycetota</taxon>
        <taxon>Actinomycetes</taxon>
        <taxon>Streptosporangiales</taxon>
        <taxon>Nocardiopsidaceae</taxon>
        <taxon>Nocardiopsis</taxon>
    </lineage>
</organism>
<feature type="transmembrane region" description="Helical" evidence="1">
    <location>
        <begin position="35"/>
        <end position="56"/>
    </location>
</feature>
<feature type="domain" description="DUF1980" evidence="2">
    <location>
        <begin position="193"/>
        <end position="281"/>
    </location>
</feature>
<keyword evidence="1" id="KW-0472">Membrane</keyword>
<evidence type="ECO:0000259" key="2">
    <source>
        <dbReference type="Pfam" id="PF21537"/>
    </source>
</evidence>